<dbReference type="EC" id="3.6.1.27" evidence="3 14"/>
<feature type="transmembrane region" description="Helical" evidence="14">
    <location>
        <begin position="100"/>
        <end position="122"/>
    </location>
</feature>
<evidence type="ECO:0000256" key="12">
    <source>
        <dbReference type="ARBA" id="ARBA00032932"/>
    </source>
</evidence>
<gene>
    <name evidence="15" type="primary">uppP_2</name>
    <name evidence="14" type="synonym">uppP</name>
    <name evidence="15" type="ORF">Mgrana_01095</name>
</gene>
<dbReference type="PANTHER" id="PTHR30622:SF3">
    <property type="entry name" value="UNDECAPRENYL-DIPHOSPHATASE"/>
    <property type="match status" value="1"/>
</dbReference>
<evidence type="ECO:0000256" key="2">
    <source>
        <dbReference type="ARBA" id="ARBA00010621"/>
    </source>
</evidence>
<feature type="transmembrane region" description="Helical" evidence="14">
    <location>
        <begin position="42"/>
        <end position="64"/>
    </location>
</feature>
<dbReference type="Proteomes" id="UP000266178">
    <property type="component" value="Unassembled WGS sequence"/>
</dbReference>
<comment type="miscellaneous">
    <text evidence="14">Bacitracin is thought to be involved in the inhibition of peptidoglycan synthesis by sequestering undecaprenyl diphosphate, thereby reducing the pool of lipid carrier available.</text>
</comment>
<dbReference type="GO" id="GO:0005886">
    <property type="term" value="C:plasma membrane"/>
    <property type="evidence" value="ECO:0007669"/>
    <property type="project" value="UniProtKB-SubCell"/>
</dbReference>
<comment type="similarity">
    <text evidence="2 14">Belongs to the UppP family.</text>
</comment>
<feature type="transmembrane region" description="Helical" evidence="14">
    <location>
        <begin position="76"/>
        <end position="94"/>
    </location>
</feature>
<keyword evidence="14" id="KW-0961">Cell wall biogenesis/degradation</keyword>
<feature type="transmembrane region" description="Helical" evidence="14">
    <location>
        <begin position="234"/>
        <end position="255"/>
    </location>
</feature>
<dbReference type="Pfam" id="PF02673">
    <property type="entry name" value="BacA"/>
    <property type="match status" value="1"/>
</dbReference>
<feature type="transmembrane region" description="Helical" evidence="14">
    <location>
        <begin position="134"/>
        <end position="153"/>
    </location>
</feature>
<comment type="subcellular location">
    <subcellularLocation>
        <location evidence="1 14">Cell membrane</location>
        <topology evidence="1 14">Multi-pass membrane protein</topology>
    </subcellularLocation>
</comment>
<evidence type="ECO:0000256" key="10">
    <source>
        <dbReference type="ARBA" id="ARBA00023251"/>
    </source>
</evidence>
<dbReference type="GO" id="GO:0009252">
    <property type="term" value="P:peptidoglycan biosynthetic process"/>
    <property type="evidence" value="ECO:0007669"/>
    <property type="project" value="UniProtKB-KW"/>
</dbReference>
<dbReference type="EMBL" id="QWLB01000011">
    <property type="protein sequence ID" value="RIH92972.1"/>
    <property type="molecule type" value="Genomic_DNA"/>
</dbReference>
<dbReference type="GO" id="GO:0008360">
    <property type="term" value="P:regulation of cell shape"/>
    <property type="evidence" value="ECO:0007669"/>
    <property type="project" value="UniProtKB-KW"/>
</dbReference>
<keyword evidence="10 14" id="KW-0046">Antibiotic resistance</keyword>
<keyword evidence="7 14" id="KW-0378">Hydrolase</keyword>
<dbReference type="GO" id="GO:0046677">
    <property type="term" value="P:response to antibiotic"/>
    <property type="evidence" value="ECO:0007669"/>
    <property type="project" value="UniProtKB-UniRule"/>
</dbReference>
<proteinExistence type="inferred from homology"/>
<keyword evidence="16" id="KW-1185">Reference proteome</keyword>
<keyword evidence="8 14" id="KW-1133">Transmembrane helix</keyword>
<evidence type="ECO:0000256" key="1">
    <source>
        <dbReference type="ARBA" id="ARBA00004651"/>
    </source>
</evidence>
<evidence type="ECO:0000256" key="13">
    <source>
        <dbReference type="ARBA" id="ARBA00047594"/>
    </source>
</evidence>
<evidence type="ECO:0000313" key="15">
    <source>
        <dbReference type="EMBL" id="RIH92972.1"/>
    </source>
</evidence>
<protein>
    <recommendedName>
        <fullName evidence="4 14">Undecaprenyl-diphosphatase</fullName>
        <ecNumber evidence="3 14">3.6.1.27</ecNumber>
    </recommendedName>
    <alternativeName>
        <fullName evidence="12 14">Bacitracin resistance protein</fullName>
    </alternativeName>
    <alternativeName>
        <fullName evidence="11 14">Undecaprenyl pyrophosphate phosphatase</fullName>
    </alternativeName>
</protein>
<evidence type="ECO:0000256" key="8">
    <source>
        <dbReference type="ARBA" id="ARBA00022989"/>
    </source>
</evidence>
<evidence type="ECO:0000256" key="3">
    <source>
        <dbReference type="ARBA" id="ARBA00012374"/>
    </source>
</evidence>
<keyword evidence="14" id="KW-0573">Peptidoglycan synthesis</keyword>
<evidence type="ECO:0000256" key="5">
    <source>
        <dbReference type="ARBA" id="ARBA00022475"/>
    </source>
</evidence>
<evidence type="ECO:0000256" key="6">
    <source>
        <dbReference type="ARBA" id="ARBA00022692"/>
    </source>
</evidence>
<comment type="function">
    <text evidence="14">Catalyzes the dephosphorylation of undecaprenyl diphosphate (UPP). Confers resistance to bacitracin.</text>
</comment>
<keyword evidence="14" id="KW-0133">Cell shape</keyword>
<evidence type="ECO:0000256" key="4">
    <source>
        <dbReference type="ARBA" id="ARBA00021581"/>
    </source>
</evidence>
<keyword evidence="5 14" id="KW-1003">Cell membrane</keyword>
<evidence type="ECO:0000256" key="11">
    <source>
        <dbReference type="ARBA" id="ARBA00032707"/>
    </source>
</evidence>
<dbReference type="RefSeq" id="WP_119356601.1">
    <property type="nucleotide sequence ID" value="NZ_BJXM01000003.1"/>
</dbReference>
<dbReference type="HAMAP" id="MF_01006">
    <property type="entry name" value="Undec_diphosphatase"/>
    <property type="match status" value="1"/>
</dbReference>
<organism evidence="15 16">
    <name type="scientific">Meiothermus granaticius NBRC 107808</name>
    <dbReference type="NCBI Taxonomy" id="1227551"/>
    <lineage>
        <taxon>Bacteria</taxon>
        <taxon>Thermotogati</taxon>
        <taxon>Deinococcota</taxon>
        <taxon>Deinococci</taxon>
        <taxon>Thermales</taxon>
        <taxon>Thermaceae</taxon>
        <taxon>Meiothermus</taxon>
    </lineage>
</organism>
<keyword evidence="6 14" id="KW-0812">Transmembrane</keyword>
<evidence type="ECO:0000313" key="16">
    <source>
        <dbReference type="Proteomes" id="UP000266178"/>
    </source>
</evidence>
<evidence type="ECO:0000256" key="9">
    <source>
        <dbReference type="ARBA" id="ARBA00023136"/>
    </source>
</evidence>
<dbReference type="NCBIfam" id="TIGR00753">
    <property type="entry name" value="undec_PP_bacA"/>
    <property type="match status" value="1"/>
</dbReference>
<dbReference type="AlphaFoldDB" id="A0A399FDA4"/>
<sequence length="256" mass="27721">MNVLDTVVLGIVEGLTEFLPVSSTGHMNLARHLLGINPSSEFANSFEVIIQLGAILAIVVLYWPRLIRDGEAWKRIIAAFIPTGLIAFGLRHQIDHWISSVPLTVLMLVLVGVVLIIADRLLAGRIQYKDINEVPLGWAVGIGVIQAFSVIPGTSRSGASILGGMLFGMNRTAAAEFSFLLAIPTMIAASGYKFVTGTHAFTAGEWGLLGLGFVIAFVVAIASVRFMMGLLPRYGFVPFGWYRVILGVLYAAFFLR</sequence>
<dbReference type="PANTHER" id="PTHR30622">
    <property type="entry name" value="UNDECAPRENYL-DIPHOSPHATASE"/>
    <property type="match status" value="1"/>
</dbReference>
<feature type="transmembrane region" description="Helical" evidence="14">
    <location>
        <begin position="207"/>
        <end position="228"/>
    </location>
</feature>
<dbReference type="GO" id="GO:0050380">
    <property type="term" value="F:undecaprenyl-diphosphatase activity"/>
    <property type="evidence" value="ECO:0007669"/>
    <property type="project" value="UniProtKB-UniRule"/>
</dbReference>
<feature type="transmembrane region" description="Helical" evidence="14">
    <location>
        <begin position="173"/>
        <end position="195"/>
    </location>
</feature>
<accession>A0A399FDA4</accession>
<comment type="caution">
    <text evidence="15">The sequence shown here is derived from an EMBL/GenBank/DDBJ whole genome shotgun (WGS) entry which is preliminary data.</text>
</comment>
<dbReference type="InterPro" id="IPR003824">
    <property type="entry name" value="UppP"/>
</dbReference>
<evidence type="ECO:0000256" key="7">
    <source>
        <dbReference type="ARBA" id="ARBA00022801"/>
    </source>
</evidence>
<dbReference type="GO" id="GO:0071555">
    <property type="term" value="P:cell wall organization"/>
    <property type="evidence" value="ECO:0007669"/>
    <property type="project" value="UniProtKB-KW"/>
</dbReference>
<keyword evidence="9 14" id="KW-0472">Membrane</keyword>
<comment type="catalytic activity">
    <reaction evidence="13 14">
        <text>di-trans,octa-cis-undecaprenyl diphosphate + H2O = di-trans,octa-cis-undecaprenyl phosphate + phosphate + H(+)</text>
        <dbReference type="Rhea" id="RHEA:28094"/>
        <dbReference type="ChEBI" id="CHEBI:15377"/>
        <dbReference type="ChEBI" id="CHEBI:15378"/>
        <dbReference type="ChEBI" id="CHEBI:43474"/>
        <dbReference type="ChEBI" id="CHEBI:58405"/>
        <dbReference type="ChEBI" id="CHEBI:60392"/>
        <dbReference type="EC" id="3.6.1.27"/>
    </reaction>
</comment>
<evidence type="ECO:0000256" key="14">
    <source>
        <dbReference type="HAMAP-Rule" id="MF_01006"/>
    </source>
</evidence>
<name>A0A399FDA4_9DEIN</name>
<reference evidence="15 16" key="1">
    <citation type="submission" date="2018-08" db="EMBL/GenBank/DDBJ databases">
        <title>Meiothermus granaticius genome AF-68 sequencing project.</title>
        <authorList>
            <person name="Da Costa M.S."/>
            <person name="Albuquerque L."/>
            <person name="Raposo P."/>
            <person name="Froufe H.J.C."/>
            <person name="Barroso C.S."/>
            <person name="Egas C."/>
        </authorList>
    </citation>
    <scope>NUCLEOTIDE SEQUENCE [LARGE SCALE GENOMIC DNA]</scope>
    <source>
        <strain evidence="15 16">AF-68</strain>
    </source>
</reference>
<dbReference type="OrthoDB" id="9808289at2"/>